<feature type="transmembrane region" description="Helical" evidence="2">
    <location>
        <begin position="62"/>
        <end position="85"/>
    </location>
</feature>
<comment type="caution">
    <text evidence="3">The sequence shown here is derived from an EMBL/GenBank/DDBJ whole genome shotgun (WGS) entry which is preliminary data.</text>
</comment>
<dbReference type="AlphaFoldDB" id="A0A813JQG1"/>
<organism evidence="3 4">
    <name type="scientific">Polarella glacialis</name>
    <name type="common">Dinoflagellate</name>
    <dbReference type="NCBI Taxonomy" id="89957"/>
    <lineage>
        <taxon>Eukaryota</taxon>
        <taxon>Sar</taxon>
        <taxon>Alveolata</taxon>
        <taxon>Dinophyceae</taxon>
        <taxon>Suessiales</taxon>
        <taxon>Suessiaceae</taxon>
        <taxon>Polarella</taxon>
    </lineage>
</organism>
<dbReference type="Proteomes" id="UP000626109">
    <property type="component" value="Unassembled WGS sequence"/>
</dbReference>
<evidence type="ECO:0000313" key="3">
    <source>
        <dbReference type="EMBL" id="CAE8683972.1"/>
    </source>
</evidence>
<protein>
    <submittedName>
        <fullName evidence="3">Uncharacterized protein</fullName>
    </submittedName>
</protein>
<sequence>MSAQKVEICCQRFRECWRGLPFGAGLALIIFITGYILVEISVPPVTDALHGAGSLAQMDAKYAWQLWFSLSLVLMLLINLMGLTLSSVAASKTRHCFISDVPPEEENCVQYGCRGIAQPPMASIVQFLVVGSFLLALALSFVAAFLLFLVEAASIACTKTENMQEKVDAVLKTLRRLKLVPNFLVGFDLEQFCMVARDTCGSAQLLLVGSLLVVLSQAAMMTFLAADLNRIVIAGRGKVLTEAGGERNMQSPGAGGEDDAVAL</sequence>
<keyword evidence="2" id="KW-0472">Membrane</keyword>
<proteinExistence type="predicted"/>
<accession>A0A813JQG1</accession>
<evidence type="ECO:0000313" key="4">
    <source>
        <dbReference type="Proteomes" id="UP000626109"/>
    </source>
</evidence>
<feature type="transmembrane region" description="Helical" evidence="2">
    <location>
        <begin position="205"/>
        <end position="226"/>
    </location>
</feature>
<evidence type="ECO:0000256" key="1">
    <source>
        <dbReference type="SAM" id="MobiDB-lite"/>
    </source>
</evidence>
<keyword evidence="2" id="KW-1133">Transmembrane helix</keyword>
<feature type="transmembrane region" description="Helical" evidence="2">
    <location>
        <begin position="20"/>
        <end position="42"/>
    </location>
</feature>
<dbReference type="EMBL" id="CAJNNW010026252">
    <property type="protein sequence ID" value="CAE8683972.1"/>
    <property type="molecule type" value="Genomic_DNA"/>
</dbReference>
<keyword evidence="2" id="KW-0812">Transmembrane</keyword>
<name>A0A813JQG1_POLGL</name>
<feature type="region of interest" description="Disordered" evidence="1">
    <location>
        <begin position="244"/>
        <end position="263"/>
    </location>
</feature>
<evidence type="ECO:0000256" key="2">
    <source>
        <dbReference type="SAM" id="Phobius"/>
    </source>
</evidence>
<reference evidence="3" key="1">
    <citation type="submission" date="2021-02" db="EMBL/GenBank/DDBJ databases">
        <authorList>
            <person name="Dougan E. K."/>
            <person name="Rhodes N."/>
            <person name="Thang M."/>
            <person name="Chan C."/>
        </authorList>
    </citation>
    <scope>NUCLEOTIDE SEQUENCE</scope>
</reference>
<feature type="transmembrane region" description="Helical" evidence="2">
    <location>
        <begin position="124"/>
        <end position="150"/>
    </location>
</feature>
<gene>
    <name evidence="3" type="ORF">PGLA2088_LOCUS23732</name>
</gene>